<protein>
    <recommendedName>
        <fullName evidence="5">8-amino-7-oxononanoate synthase</fullName>
        <ecNumber evidence="5">2.3.1.47</ecNumber>
    </recommendedName>
    <alternativeName>
        <fullName evidence="9">7-keto-8-amino-pelargonic acid synthase</fullName>
    </alternativeName>
    <alternativeName>
        <fullName evidence="10">8-amino-7-ketopelargonate synthase</fullName>
    </alternativeName>
</protein>
<evidence type="ECO:0000313" key="16">
    <source>
        <dbReference type="Proteomes" id="UP000272474"/>
    </source>
</evidence>
<feature type="compositionally biased region" description="Low complexity" evidence="13">
    <location>
        <begin position="8"/>
        <end position="22"/>
    </location>
</feature>
<keyword evidence="7" id="KW-0093">Biotin biosynthesis</keyword>
<dbReference type="PANTHER" id="PTHR13693:SF100">
    <property type="entry name" value="8-AMINO-7-OXONONANOATE SYNTHASE"/>
    <property type="match status" value="1"/>
</dbReference>
<dbReference type="EMBL" id="RBAL01000008">
    <property type="protein sequence ID" value="RKN41281.1"/>
    <property type="molecule type" value="Genomic_DNA"/>
</dbReference>
<dbReference type="EC" id="2.3.1.47" evidence="5"/>
<evidence type="ECO:0000256" key="3">
    <source>
        <dbReference type="ARBA" id="ARBA00010008"/>
    </source>
</evidence>
<dbReference type="InterPro" id="IPR015424">
    <property type="entry name" value="PyrdxlP-dep_Trfase"/>
</dbReference>
<comment type="caution">
    <text evidence="15">The sequence shown here is derived from an EMBL/GenBank/DDBJ whole genome shotgun (WGS) entry which is preliminary data.</text>
</comment>
<comment type="subunit">
    <text evidence="4">Homodimer.</text>
</comment>
<evidence type="ECO:0000256" key="7">
    <source>
        <dbReference type="ARBA" id="ARBA00022756"/>
    </source>
</evidence>
<organism evidence="15 16">
    <name type="scientific">Streptomyces hoynatensis</name>
    <dbReference type="NCBI Taxonomy" id="1141874"/>
    <lineage>
        <taxon>Bacteria</taxon>
        <taxon>Bacillati</taxon>
        <taxon>Actinomycetota</taxon>
        <taxon>Actinomycetes</taxon>
        <taxon>Kitasatosporales</taxon>
        <taxon>Streptomycetaceae</taxon>
        <taxon>Streptomyces</taxon>
    </lineage>
</organism>
<dbReference type="Pfam" id="PF00155">
    <property type="entry name" value="Aminotran_1_2"/>
    <property type="match status" value="1"/>
</dbReference>
<dbReference type="InterPro" id="IPR015422">
    <property type="entry name" value="PyrdxlP-dep_Trfase_small"/>
</dbReference>
<dbReference type="SUPFAM" id="SSF53383">
    <property type="entry name" value="PLP-dependent transferases"/>
    <property type="match status" value="1"/>
</dbReference>
<evidence type="ECO:0000256" key="1">
    <source>
        <dbReference type="ARBA" id="ARBA00001933"/>
    </source>
</evidence>
<comment type="similarity">
    <text evidence="3">Belongs to the class-II pyridoxal-phosphate-dependent aminotransferase family. BioF subfamily.</text>
</comment>
<dbReference type="OrthoDB" id="9807157at2"/>
<comment type="pathway">
    <text evidence="2">Cofactor biosynthesis; biotin biosynthesis.</text>
</comment>
<dbReference type="Gene3D" id="3.90.1150.10">
    <property type="entry name" value="Aspartate Aminotransferase, domain 1"/>
    <property type="match status" value="1"/>
</dbReference>
<dbReference type="InterPro" id="IPR050087">
    <property type="entry name" value="AON_synthase_class-II"/>
</dbReference>
<dbReference type="InterPro" id="IPR015421">
    <property type="entry name" value="PyrdxlP-dep_Trfase_major"/>
</dbReference>
<reference evidence="15 16" key="1">
    <citation type="journal article" date="2014" name="Int. J. Syst. Evol. Microbiol.">
        <title>Streptomyces hoynatensis sp. nov., isolated from deep marine sediment.</title>
        <authorList>
            <person name="Veyisoglu A."/>
            <person name="Sahin N."/>
        </authorList>
    </citation>
    <scope>NUCLEOTIDE SEQUENCE [LARGE SCALE GENOMIC DNA]</scope>
    <source>
        <strain evidence="15 16">KCTC 29097</strain>
    </source>
</reference>
<accession>A0A3A9YYZ0</accession>
<evidence type="ECO:0000256" key="9">
    <source>
        <dbReference type="ARBA" id="ARBA00032610"/>
    </source>
</evidence>
<dbReference type="GO" id="GO:0008710">
    <property type="term" value="F:8-amino-7-oxononanoate synthase activity"/>
    <property type="evidence" value="ECO:0007669"/>
    <property type="project" value="UniProtKB-EC"/>
</dbReference>
<dbReference type="AlphaFoldDB" id="A0A3A9YYZ0"/>
<dbReference type="GO" id="GO:0030170">
    <property type="term" value="F:pyridoxal phosphate binding"/>
    <property type="evidence" value="ECO:0007669"/>
    <property type="project" value="InterPro"/>
</dbReference>
<keyword evidence="16" id="KW-1185">Reference proteome</keyword>
<evidence type="ECO:0000256" key="8">
    <source>
        <dbReference type="ARBA" id="ARBA00022898"/>
    </source>
</evidence>
<dbReference type="PANTHER" id="PTHR13693">
    <property type="entry name" value="CLASS II AMINOTRANSFERASE/8-AMINO-7-OXONONANOATE SYNTHASE"/>
    <property type="match status" value="1"/>
</dbReference>
<dbReference type="PROSITE" id="PS00599">
    <property type="entry name" value="AA_TRANSFER_CLASS_2"/>
    <property type="match status" value="1"/>
</dbReference>
<comment type="catalytic activity">
    <reaction evidence="11">
        <text>6-carboxyhexanoyl-[ACP] + L-alanine + H(+) = (8S)-8-amino-7-oxononanoate + holo-[ACP] + CO2</text>
        <dbReference type="Rhea" id="RHEA:42288"/>
        <dbReference type="Rhea" id="RHEA-COMP:9685"/>
        <dbReference type="Rhea" id="RHEA-COMP:9955"/>
        <dbReference type="ChEBI" id="CHEBI:15378"/>
        <dbReference type="ChEBI" id="CHEBI:16526"/>
        <dbReference type="ChEBI" id="CHEBI:57972"/>
        <dbReference type="ChEBI" id="CHEBI:64479"/>
        <dbReference type="ChEBI" id="CHEBI:78846"/>
        <dbReference type="ChEBI" id="CHEBI:149468"/>
        <dbReference type="EC" id="2.3.1.47"/>
    </reaction>
</comment>
<keyword evidence="8 12" id="KW-0663">Pyridoxal phosphate</keyword>
<feature type="region of interest" description="Disordered" evidence="13">
    <location>
        <begin position="1"/>
        <end position="22"/>
    </location>
</feature>
<dbReference type="RefSeq" id="WP_120680281.1">
    <property type="nucleotide sequence ID" value="NZ_RBAL01000008.1"/>
</dbReference>
<comment type="cofactor">
    <cofactor evidence="1 12">
        <name>pyridoxal 5'-phosphate</name>
        <dbReference type="ChEBI" id="CHEBI:597326"/>
    </cofactor>
</comment>
<dbReference type="InterPro" id="IPR004839">
    <property type="entry name" value="Aminotransferase_I/II_large"/>
</dbReference>
<evidence type="ECO:0000256" key="11">
    <source>
        <dbReference type="ARBA" id="ARBA00047715"/>
    </source>
</evidence>
<feature type="domain" description="Aminotransferase class I/classII large" evidence="14">
    <location>
        <begin position="54"/>
        <end position="393"/>
    </location>
</feature>
<name>A0A3A9YYZ0_9ACTN</name>
<evidence type="ECO:0000256" key="2">
    <source>
        <dbReference type="ARBA" id="ARBA00004746"/>
    </source>
</evidence>
<keyword evidence="6" id="KW-0808">Transferase</keyword>
<dbReference type="Gene3D" id="3.40.640.10">
    <property type="entry name" value="Type I PLP-dependent aspartate aminotransferase-like (Major domain)"/>
    <property type="match status" value="1"/>
</dbReference>
<proteinExistence type="inferred from homology"/>
<sequence length="405" mass="40811">MSTEDAAKAAGPAQAAGPGRPGAEVFDWVDAARRERERAGLVRELRPRRPDAETLDLAGNDYLGLCRHPEVKAAAADAALRWGAGSTGSRLVTGTTALHARLEAELAAFCGFEAGLVFASGYAANLAAVAALGGPGGLIVSDAANHASLIDGCRLARSEVVVAPHADPAAFAKALDGHRGRALVVTDGVFSVAGARAPLPELAAVCRAAGAGLLVDDAHGLGVLGEGGRGSLAAARLAGAPDVVATVTLSKALGSQGGAVLGPARVIRHLVSAARTFMFDTGLAPASAGGALAALRLLRREPARPARVLAVARELYRRLADRGLPAIAPETAVVAVAAPSAEAAVTWAAGCRAAGVEVGCFRPPSVPRGVFRLRLTARADLTEDQLARAVEAVAETAPAGARRGG</sequence>
<evidence type="ECO:0000256" key="6">
    <source>
        <dbReference type="ARBA" id="ARBA00022679"/>
    </source>
</evidence>
<evidence type="ECO:0000313" key="15">
    <source>
        <dbReference type="EMBL" id="RKN41281.1"/>
    </source>
</evidence>
<evidence type="ECO:0000256" key="5">
    <source>
        <dbReference type="ARBA" id="ARBA00013187"/>
    </source>
</evidence>
<evidence type="ECO:0000256" key="12">
    <source>
        <dbReference type="RuleBase" id="RU003693"/>
    </source>
</evidence>
<dbReference type="InterPro" id="IPR001917">
    <property type="entry name" value="Aminotrans_II_pyridoxalP_BS"/>
</dbReference>
<evidence type="ECO:0000256" key="4">
    <source>
        <dbReference type="ARBA" id="ARBA00011738"/>
    </source>
</evidence>
<evidence type="ECO:0000256" key="10">
    <source>
        <dbReference type="ARBA" id="ARBA00033381"/>
    </source>
</evidence>
<evidence type="ECO:0000259" key="14">
    <source>
        <dbReference type="Pfam" id="PF00155"/>
    </source>
</evidence>
<dbReference type="GO" id="GO:0009102">
    <property type="term" value="P:biotin biosynthetic process"/>
    <property type="evidence" value="ECO:0007669"/>
    <property type="project" value="UniProtKB-KW"/>
</dbReference>
<evidence type="ECO:0000256" key="13">
    <source>
        <dbReference type="SAM" id="MobiDB-lite"/>
    </source>
</evidence>
<gene>
    <name evidence="15" type="ORF">D7294_16285</name>
</gene>
<dbReference type="Proteomes" id="UP000272474">
    <property type="component" value="Unassembled WGS sequence"/>
</dbReference>